<comment type="caution">
    <text evidence="1">The sequence shown here is derived from an EMBL/GenBank/DDBJ whole genome shotgun (WGS) entry which is preliminary data.</text>
</comment>
<proteinExistence type="predicted"/>
<sequence length="100" mass="11223">MELDQVVLGQLYQRKMLEPGPLSSVSLKPSHHGCEAVVELQERWRPYHWNLSQATGDHTDVLNRGICSKCGSADLFDSQAETSRLYKSYASDGILLICDQ</sequence>
<organism evidence="1 2">
    <name type="scientific">Liparis tanakae</name>
    <name type="common">Tanaka's snailfish</name>
    <dbReference type="NCBI Taxonomy" id="230148"/>
    <lineage>
        <taxon>Eukaryota</taxon>
        <taxon>Metazoa</taxon>
        <taxon>Chordata</taxon>
        <taxon>Craniata</taxon>
        <taxon>Vertebrata</taxon>
        <taxon>Euteleostomi</taxon>
        <taxon>Actinopterygii</taxon>
        <taxon>Neopterygii</taxon>
        <taxon>Teleostei</taxon>
        <taxon>Neoteleostei</taxon>
        <taxon>Acanthomorphata</taxon>
        <taxon>Eupercaria</taxon>
        <taxon>Perciformes</taxon>
        <taxon>Cottioidei</taxon>
        <taxon>Cottales</taxon>
        <taxon>Liparidae</taxon>
        <taxon>Liparis</taxon>
    </lineage>
</organism>
<accession>A0A4Z2J9V1</accession>
<keyword evidence="2" id="KW-1185">Reference proteome</keyword>
<dbReference type="AlphaFoldDB" id="A0A4Z2J9V1"/>
<name>A0A4Z2J9V1_9TELE</name>
<protein>
    <submittedName>
        <fullName evidence="1">Uncharacterized protein</fullName>
    </submittedName>
</protein>
<dbReference type="Proteomes" id="UP000314294">
    <property type="component" value="Unassembled WGS sequence"/>
</dbReference>
<reference evidence="1 2" key="1">
    <citation type="submission" date="2019-03" db="EMBL/GenBank/DDBJ databases">
        <title>First draft genome of Liparis tanakae, snailfish: a comprehensive survey of snailfish specific genes.</title>
        <authorList>
            <person name="Kim W."/>
            <person name="Song I."/>
            <person name="Jeong J.-H."/>
            <person name="Kim D."/>
            <person name="Kim S."/>
            <person name="Ryu S."/>
            <person name="Song J.Y."/>
            <person name="Lee S.K."/>
        </authorList>
    </citation>
    <scope>NUCLEOTIDE SEQUENCE [LARGE SCALE GENOMIC DNA]</scope>
    <source>
        <tissue evidence="1">Muscle</tissue>
    </source>
</reference>
<gene>
    <name evidence="1" type="ORF">EYF80_002884</name>
</gene>
<evidence type="ECO:0000313" key="2">
    <source>
        <dbReference type="Proteomes" id="UP000314294"/>
    </source>
</evidence>
<evidence type="ECO:0000313" key="1">
    <source>
        <dbReference type="EMBL" id="TNN86701.1"/>
    </source>
</evidence>
<dbReference type="EMBL" id="SRLO01000013">
    <property type="protein sequence ID" value="TNN86701.1"/>
    <property type="molecule type" value="Genomic_DNA"/>
</dbReference>